<protein>
    <submittedName>
        <fullName evidence="4">DNA-binding response regulator, LytR/AlgR family</fullName>
    </submittedName>
</protein>
<dbReference type="Proteomes" id="UP000199673">
    <property type="component" value="Unassembled WGS sequence"/>
</dbReference>
<organism evidence="4 5">
    <name type="scientific">Algoriphagus locisalis</name>
    <dbReference type="NCBI Taxonomy" id="305507"/>
    <lineage>
        <taxon>Bacteria</taxon>
        <taxon>Pseudomonadati</taxon>
        <taxon>Bacteroidota</taxon>
        <taxon>Cytophagia</taxon>
        <taxon>Cytophagales</taxon>
        <taxon>Cyclobacteriaceae</taxon>
        <taxon>Algoriphagus</taxon>
    </lineage>
</organism>
<dbReference type="InterPro" id="IPR046947">
    <property type="entry name" value="LytR-like"/>
</dbReference>
<feature type="domain" description="HTH LytTR-type" evidence="3">
    <location>
        <begin position="158"/>
        <end position="243"/>
    </location>
</feature>
<gene>
    <name evidence="4" type="ORF">SAMN04489724_2258</name>
</gene>
<evidence type="ECO:0000259" key="3">
    <source>
        <dbReference type="PROSITE" id="PS50930"/>
    </source>
</evidence>
<sequence>MSSKTKILLVEDNQGLSDNVKEILTIQGYEVSGILDNADDAFSKIEKNVPDAILLDIQLKGSKTGIDLAEELRNSLLVPIIFMTSSSGKDIVEKVSHVKPDGFITKPFSTENLVTSIELAIQNFKHSKIESSIPHNIEGKFPSDLFIRESGWLKKIVIKNILWIKAEGAYTKIVVKGKQFTLRNTAKEVMEKLPEEQFIRVHKSYIINVRNIDALSSTTIKISDSEIPIGRNYYAKLISSINRFSN</sequence>
<evidence type="ECO:0000313" key="5">
    <source>
        <dbReference type="Proteomes" id="UP000199673"/>
    </source>
</evidence>
<evidence type="ECO:0000259" key="2">
    <source>
        <dbReference type="PROSITE" id="PS50110"/>
    </source>
</evidence>
<dbReference type="EMBL" id="FPBF01000003">
    <property type="protein sequence ID" value="SFT84304.1"/>
    <property type="molecule type" value="Genomic_DNA"/>
</dbReference>
<dbReference type="AlphaFoldDB" id="A0A1I7BAZ3"/>
<dbReference type="PROSITE" id="PS50930">
    <property type="entry name" value="HTH_LYTTR"/>
    <property type="match status" value="1"/>
</dbReference>
<dbReference type="RefSeq" id="WP_091692937.1">
    <property type="nucleotide sequence ID" value="NZ_FPBF01000003.1"/>
</dbReference>
<proteinExistence type="predicted"/>
<keyword evidence="5" id="KW-1185">Reference proteome</keyword>
<keyword evidence="1" id="KW-0597">Phosphoprotein</keyword>
<accession>A0A1I7BAZ3</accession>
<dbReference type="Pfam" id="PF04397">
    <property type="entry name" value="LytTR"/>
    <property type="match status" value="1"/>
</dbReference>
<dbReference type="InterPro" id="IPR007492">
    <property type="entry name" value="LytTR_DNA-bd_dom"/>
</dbReference>
<dbReference type="SMART" id="SM00448">
    <property type="entry name" value="REC"/>
    <property type="match status" value="1"/>
</dbReference>
<dbReference type="SUPFAM" id="SSF52172">
    <property type="entry name" value="CheY-like"/>
    <property type="match status" value="1"/>
</dbReference>
<dbReference type="PANTHER" id="PTHR37299:SF1">
    <property type="entry name" value="STAGE 0 SPORULATION PROTEIN A HOMOLOG"/>
    <property type="match status" value="1"/>
</dbReference>
<dbReference type="Gene3D" id="3.40.50.2300">
    <property type="match status" value="1"/>
</dbReference>
<evidence type="ECO:0000256" key="1">
    <source>
        <dbReference type="PROSITE-ProRule" id="PRU00169"/>
    </source>
</evidence>
<dbReference type="STRING" id="305507.SAMN04489724_2258"/>
<feature type="modified residue" description="4-aspartylphosphate" evidence="1">
    <location>
        <position position="56"/>
    </location>
</feature>
<dbReference type="Gene3D" id="2.40.50.1020">
    <property type="entry name" value="LytTr DNA-binding domain"/>
    <property type="match status" value="1"/>
</dbReference>
<name>A0A1I7BAZ3_9BACT</name>
<reference evidence="5" key="1">
    <citation type="submission" date="2016-10" db="EMBL/GenBank/DDBJ databases">
        <authorList>
            <person name="Varghese N."/>
            <person name="Submissions S."/>
        </authorList>
    </citation>
    <scope>NUCLEOTIDE SEQUENCE [LARGE SCALE GENOMIC DNA]</scope>
    <source>
        <strain evidence="5">DSM 23445</strain>
    </source>
</reference>
<dbReference type="PROSITE" id="PS50110">
    <property type="entry name" value="RESPONSE_REGULATORY"/>
    <property type="match status" value="1"/>
</dbReference>
<dbReference type="OrthoDB" id="1646880at2"/>
<dbReference type="Pfam" id="PF00072">
    <property type="entry name" value="Response_reg"/>
    <property type="match status" value="1"/>
</dbReference>
<dbReference type="GO" id="GO:0000156">
    <property type="term" value="F:phosphorelay response regulator activity"/>
    <property type="evidence" value="ECO:0007669"/>
    <property type="project" value="InterPro"/>
</dbReference>
<dbReference type="InterPro" id="IPR001789">
    <property type="entry name" value="Sig_transdc_resp-reg_receiver"/>
</dbReference>
<dbReference type="SMART" id="SM00850">
    <property type="entry name" value="LytTR"/>
    <property type="match status" value="1"/>
</dbReference>
<evidence type="ECO:0000313" key="4">
    <source>
        <dbReference type="EMBL" id="SFT84304.1"/>
    </source>
</evidence>
<dbReference type="InterPro" id="IPR011006">
    <property type="entry name" value="CheY-like_superfamily"/>
</dbReference>
<feature type="domain" description="Response regulatory" evidence="2">
    <location>
        <begin position="6"/>
        <end position="121"/>
    </location>
</feature>
<dbReference type="GO" id="GO:0003677">
    <property type="term" value="F:DNA binding"/>
    <property type="evidence" value="ECO:0007669"/>
    <property type="project" value="UniProtKB-KW"/>
</dbReference>
<keyword evidence="4" id="KW-0238">DNA-binding</keyword>
<dbReference type="PANTHER" id="PTHR37299">
    <property type="entry name" value="TRANSCRIPTIONAL REGULATOR-RELATED"/>
    <property type="match status" value="1"/>
</dbReference>